<sequence>MQRTQASLGDGISLLRVNESPMAAALWTLKIYFRKILLF</sequence>
<dbReference type="Proteomes" id="UP000250123">
    <property type="component" value="Chromosome SHEWBE"/>
</dbReference>
<dbReference type="AlphaFoldDB" id="A0A330M449"/>
<name>A0A330M449_9GAMM</name>
<dbReference type="KEGG" id="sbk:SHEWBE_2909"/>
<evidence type="ECO:0000313" key="1">
    <source>
        <dbReference type="EMBL" id="SQH76872.1"/>
    </source>
</evidence>
<protein>
    <submittedName>
        <fullName evidence="1">Uncharacterized protein</fullName>
    </submittedName>
</protein>
<organism evidence="1 2">
    <name type="scientific">Shewanella benthica</name>
    <dbReference type="NCBI Taxonomy" id="43661"/>
    <lineage>
        <taxon>Bacteria</taxon>
        <taxon>Pseudomonadati</taxon>
        <taxon>Pseudomonadota</taxon>
        <taxon>Gammaproteobacteria</taxon>
        <taxon>Alteromonadales</taxon>
        <taxon>Shewanellaceae</taxon>
        <taxon>Shewanella</taxon>
    </lineage>
</organism>
<gene>
    <name evidence="1" type="ORF">SHEWBE_2909</name>
</gene>
<proteinExistence type="predicted"/>
<reference evidence="2" key="1">
    <citation type="submission" date="2018-06" db="EMBL/GenBank/DDBJ databases">
        <authorList>
            <person name="Cea G.-C."/>
            <person name="William W."/>
        </authorList>
    </citation>
    <scope>NUCLEOTIDE SEQUENCE [LARGE SCALE GENOMIC DNA]</scope>
    <source>
        <strain evidence="2">DB21MT-2</strain>
    </source>
</reference>
<accession>A0A330M449</accession>
<dbReference type="EMBL" id="LS483452">
    <property type="protein sequence ID" value="SQH76872.1"/>
    <property type="molecule type" value="Genomic_DNA"/>
</dbReference>
<evidence type="ECO:0000313" key="2">
    <source>
        <dbReference type="Proteomes" id="UP000250123"/>
    </source>
</evidence>